<sequence length="238" mass="26851">MGLGLPNPYTPKLESTFKKQPTYRICLFLPTYLDIPQAIPFLHLTLPHHAAYPVPRVRGALKSLNRREPRNFAAAVAVTLHHPERSPLNTTHPRHQYQCLLRSTGDIGSNHTSTACPRDRPRLLTPLNHARDSNPCASWPTPEAVLHRQLWAVNEHSAGTPQHHATVETTTTATTTFQELIIDHEQPKGTDISTDLKRNCHQGHLPQLEPAKDPYDQPFLMRQSHILSIKLPSHLHSD</sequence>
<proteinExistence type="predicted"/>
<protein>
    <submittedName>
        <fullName evidence="1">Uncharacterized protein</fullName>
    </submittedName>
</protein>
<gene>
    <name evidence="1" type="ORF">CSIM01_03556</name>
</gene>
<comment type="caution">
    <text evidence="1">The sequence shown here is derived from an EMBL/GenBank/DDBJ whole genome shotgun (WGS) entry which is preliminary data.</text>
</comment>
<evidence type="ECO:0000313" key="1">
    <source>
        <dbReference type="EMBL" id="KXH28906.1"/>
    </source>
</evidence>
<name>A0A135RZ09_9PEZI</name>
<dbReference type="AlphaFoldDB" id="A0A135RZ09"/>
<dbReference type="EMBL" id="JFBX01000761">
    <property type="protein sequence ID" value="KXH28906.1"/>
    <property type="molecule type" value="Genomic_DNA"/>
</dbReference>
<keyword evidence="2" id="KW-1185">Reference proteome</keyword>
<accession>A0A135RZ09</accession>
<organism evidence="1 2">
    <name type="scientific">Colletotrichum simmondsii</name>
    <dbReference type="NCBI Taxonomy" id="703756"/>
    <lineage>
        <taxon>Eukaryota</taxon>
        <taxon>Fungi</taxon>
        <taxon>Dikarya</taxon>
        <taxon>Ascomycota</taxon>
        <taxon>Pezizomycotina</taxon>
        <taxon>Sordariomycetes</taxon>
        <taxon>Hypocreomycetidae</taxon>
        <taxon>Glomerellales</taxon>
        <taxon>Glomerellaceae</taxon>
        <taxon>Colletotrichum</taxon>
        <taxon>Colletotrichum acutatum species complex</taxon>
    </lineage>
</organism>
<reference evidence="1 2" key="1">
    <citation type="submission" date="2014-02" db="EMBL/GenBank/DDBJ databases">
        <title>The genome sequence of Colletotrichum simmondsii CBS122122.</title>
        <authorList>
            <person name="Baroncelli R."/>
            <person name="Thon M.R."/>
        </authorList>
    </citation>
    <scope>NUCLEOTIDE SEQUENCE [LARGE SCALE GENOMIC DNA]</scope>
    <source>
        <strain evidence="1 2">CBS122122</strain>
    </source>
</reference>
<dbReference type="Proteomes" id="UP000070328">
    <property type="component" value="Unassembled WGS sequence"/>
</dbReference>
<evidence type="ECO:0000313" key="2">
    <source>
        <dbReference type="Proteomes" id="UP000070328"/>
    </source>
</evidence>